<name>A0A8J3VU06_9ACTN</name>
<feature type="region of interest" description="Disordered" evidence="1">
    <location>
        <begin position="111"/>
        <end position="139"/>
    </location>
</feature>
<dbReference type="Proteomes" id="UP000642748">
    <property type="component" value="Unassembled WGS sequence"/>
</dbReference>
<evidence type="ECO:0000313" key="3">
    <source>
        <dbReference type="Proteomes" id="UP000642748"/>
    </source>
</evidence>
<dbReference type="EMBL" id="BONZ01000075">
    <property type="protein sequence ID" value="GIH18972.1"/>
    <property type="molecule type" value="Genomic_DNA"/>
</dbReference>
<proteinExistence type="predicted"/>
<evidence type="ECO:0000256" key="1">
    <source>
        <dbReference type="SAM" id="MobiDB-lite"/>
    </source>
</evidence>
<evidence type="ECO:0000313" key="2">
    <source>
        <dbReference type="EMBL" id="GIH18972.1"/>
    </source>
</evidence>
<organism evidence="2 3">
    <name type="scientific">Rugosimonospora africana</name>
    <dbReference type="NCBI Taxonomy" id="556532"/>
    <lineage>
        <taxon>Bacteria</taxon>
        <taxon>Bacillati</taxon>
        <taxon>Actinomycetota</taxon>
        <taxon>Actinomycetes</taxon>
        <taxon>Micromonosporales</taxon>
        <taxon>Micromonosporaceae</taxon>
        <taxon>Rugosimonospora</taxon>
    </lineage>
</organism>
<dbReference type="AlphaFoldDB" id="A0A8J3VU06"/>
<keyword evidence="3" id="KW-1185">Reference proteome</keyword>
<reference evidence="2" key="1">
    <citation type="submission" date="2021-01" db="EMBL/GenBank/DDBJ databases">
        <title>Whole genome shotgun sequence of Rugosimonospora africana NBRC 104875.</title>
        <authorList>
            <person name="Komaki H."/>
            <person name="Tamura T."/>
        </authorList>
    </citation>
    <scope>NUCLEOTIDE SEQUENCE</scope>
    <source>
        <strain evidence="2">NBRC 104875</strain>
    </source>
</reference>
<protein>
    <submittedName>
        <fullName evidence="2">Uncharacterized protein</fullName>
    </submittedName>
</protein>
<dbReference type="RefSeq" id="WP_203922457.1">
    <property type="nucleotide sequence ID" value="NZ_BONZ01000075.1"/>
</dbReference>
<sequence>MTITNLVSHLLAEDQPSTDWAYDHRVAQGRWVPTMWVRRYGARSTQSRCGSAFHPLPLQAVPLRSVTDELSVPPHQRAHTRQVTGRAIVMRPILTQHQKPWSVIHRQYSHPQCQNHPNRSLPPAGNPQAQPHSGAIDTNPVVQIDDEVPATASEVDVS</sequence>
<comment type="caution">
    <text evidence="2">The sequence shown here is derived from an EMBL/GenBank/DDBJ whole genome shotgun (WGS) entry which is preliminary data.</text>
</comment>
<accession>A0A8J3VU06</accession>
<gene>
    <name evidence="2" type="ORF">Raf01_71440</name>
</gene>